<evidence type="ECO:0000313" key="14">
    <source>
        <dbReference type="Proteomes" id="UP000724874"/>
    </source>
</evidence>
<evidence type="ECO:0000256" key="9">
    <source>
        <dbReference type="PROSITE-ProRule" id="PRU00205"/>
    </source>
</evidence>
<evidence type="ECO:0000256" key="10">
    <source>
        <dbReference type="SAM" id="MobiDB-lite"/>
    </source>
</evidence>
<dbReference type="OrthoDB" id="3053196at2759"/>
<comment type="subcellular location">
    <subcellularLocation>
        <location evidence="1">Endoplasmic reticulum membrane</location>
        <topology evidence="1">Multi-pass membrane protein</topology>
    </subcellularLocation>
</comment>
<keyword evidence="14" id="KW-1185">Reference proteome</keyword>
<gene>
    <name evidence="13" type="ORF">CPB84DRAFT_1956782</name>
</gene>
<dbReference type="InterPro" id="IPR006634">
    <property type="entry name" value="TLC-dom"/>
</dbReference>
<accession>A0A9P5P1S2</accession>
<evidence type="ECO:0000256" key="11">
    <source>
        <dbReference type="SAM" id="Phobius"/>
    </source>
</evidence>
<dbReference type="GO" id="GO:0005789">
    <property type="term" value="C:endoplasmic reticulum membrane"/>
    <property type="evidence" value="ECO:0007669"/>
    <property type="project" value="UniProtKB-SubCell"/>
</dbReference>
<protein>
    <submittedName>
        <fullName evidence="13">TLC domain-containing protein</fullName>
    </submittedName>
</protein>
<evidence type="ECO:0000256" key="6">
    <source>
        <dbReference type="ARBA" id="ARBA00022989"/>
    </source>
</evidence>
<evidence type="ECO:0000256" key="8">
    <source>
        <dbReference type="ARBA" id="ARBA00023180"/>
    </source>
</evidence>
<keyword evidence="6 11" id="KW-1133">Transmembrane helix</keyword>
<dbReference type="AlphaFoldDB" id="A0A9P5P1S2"/>
<feature type="transmembrane region" description="Helical" evidence="11">
    <location>
        <begin position="278"/>
        <end position="295"/>
    </location>
</feature>
<evidence type="ECO:0000256" key="4">
    <source>
        <dbReference type="ARBA" id="ARBA00022692"/>
    </source>
</evidence>
<evidence type="ECO:0000256" key="5">
    <source>
        <dbReference type="ARBA" id="ARBA00022824"/>
    </source>
</evidence>
<organism evidence="13 14">
    <name type="scientific">Gymnopilus junonius</name>
    <name type="common">Spectacular rustgill mushroom</name>
    <name type="synonym">Gymnopilus spectabilis subsp. junonius</name>
    <dbReference type="NCBI Taxonomy" id="109634"/>
    <lineage>
        <taxon>Eukaryota</taxon>
        <taxon>Fungi</taxon>
        <taxon>Dikarya</taxon>
        <taxon>Basidiomycota</taxon>
        <taxon>Agaricomycotina</taxon>
        <taxon>Agaricomycetes</taxon>
        <taxon>Agaricomycetidae</taxon>
        <taxon>Agaricales</taxon>
        <taxon>Agaricineae</taxon>
        <taxon>Hymenogastraceae</taxon>
        <taxon>Gymnopilus</taxon>
    </lineage>
</organism>
<dbReference type="GO" id="GO:0050291">
    <property type="term" value="F:sphingosine N-acyltransferase activity"/>
    <property type="evidence" value="ECO:0007669"/>
    <property type="project" value="InterPro"/>
</dbReference>
<evidence type="ECO:0000256" key="3">
    <source>
        <dbReference type="ARBA" id="ARBA00022679"/>
    </source>
</evidence>
<evidence type="ECO:0000259" key="12">
    <source>
        <dbReference type="PROSITE" id="PS50922"/>
    </source>
</evidence>
<dbReference type="PANTHER" id="PTHR12560">
    <property type="entry name" value="LONGEVITY ASSURANCE FACTOR 1 LAG1"/>
    <property type="match status" value="1"/>
</dbReference>
<dbReference type="SMART" id="SM00724">
    <property type="entry name" value="TLC"/>
    <property type="match status" value="1"/>
</dbReference>
<dbReference type="PANTHER" id="PTHR12560:SF11">
    <property type="entry name" value="CERAMIDE SYNTHASE LAC1-RELATED"/>
    <property type="match status" value="1"/>
</dbReference>
<reference evidence="13" key="1">
    <citation type="submission" date="2020-11" db="EMBL/GenBank/DDBJ databases">
        <authorList>
            <consortium name="DOE Joint Genome Institute"/>
            <person name="Ahrendt S."/>
            <person name="Riley R."/>
            <person name="Andreopoulos W."/>
            <person name="LaButti K."/>
            <person name="Pangilinan J."/>
            <person name="Ruiz-duenas F.J."/>
            <person name="Barrasa J.M."/>
            <person name="Sanchez-Garcia M."/>
            <person name="Camarero S."/>
            <person name="Miyauchi S."/>
            <person name="Serrano A."/>
            <person name="Linde D."/>
            <person name="Babiker R."/>
            <person name="Drula E."/>
            <person name="Ayuso-Fernandez I."/>
            <person name="Pacheco R."/>
            <person name="Padilla G."/>
            <person name="Ferreira P."/>
            <person name="Barriuso J."/>
            <person name="Kellner H."/>
            <person name="Castanera R."/>
            <person name="Alfaro M."/>
            <person name="Ramirez L."/>
            <person name="Pisabarro A.G."/>
            <person name="Kuo A."/>
            <person name="Tritt A."/>
            <person name="Lipzen A."/>
            <person name="He G."/>
            <person name="Yan M."/>
            <person name="Ng V."/>
            <person name="Cullen D."/>
            <person name="Martin F."/>
            <person name="Rosso M.-N."/>
            <person name="Henrissat B."/>
            <person name="Hibbett D."/>
            <person name="Martinez A.T."/>
            <person name="Grigoriev I.V."/>
        </authorList>
    </citation>
    <scope>NUCLEOTIDE SEQUENCE</scope>
    <source>
        <strain evidence="13">AH 44721</strain>
    </source>
</reference>
<evidence type="ECO:0000313" key="13">
    <source>
        <dbReference type="EMBL" id="KAF8913992.1"/>
    </source>
</evidence>
<comment type="similarity">
    <text evidence="2">Belongs to the sphingosine N-acyltransferase family.</text>
</comment>
<dbReference type="GO" id="GO:0046513">
    <property type="term" value="P:ceramide biosynthetic process"/>
    <property type="evidence" value="ECO:0007669"/>
    <property type="project" value="InterPro"/>
</dbReference>
<feature type="transmembrane region" description="Helical" evidence="11">
    <location>
        <begin position="331"/>
        <end position="350"/>
    </location>
</feature>
<proteinExistence type="inferred from homology"/>
<feature type="transmembrane region" description="Helical" evidence="11">
    <location>
        <begin position="225"/>
        <end position="244"/>
    </location>
</feature>
<evidence type="ECO:0000256" key="1">
    <source>
        <dbReference type="ARBA" id="ARBA00004477"/>
    </source>
</evidence>
<dbReference type="InterPro" id="IPR016439">
    <property type="entry name" value="Lag1/Lac1-like"/>
</dbReference>
<dbReference type="Pfam" id="PF03798">
    <property type="entry name" value="TRAM_LAG1_CLN8"/>
    <property type="match status" value="1"/>
</dbReference>
<dbReference type="Proteomes" id="UP000724874">
    <property type="component" value="Unassembled WGS sequence"/>
</dbReference>
<name>A0A9P5P1S2_GYMJU</name>
<dbReference type="EMBL" id="JADNYJ010000001">
    <property type="protein sequence ID" value="KAF8913992.1"/>
    <property type="molecule type" value="Genomic_DNA"/>
</dbReference>
<evidence type="ECO:0000256" key="2">
    <source>
        <dbReference type="ARBA" id="ARBA00009808"/>
    </source>
</evidence>
<feature type="domain" description="TLC" evidence="12">
    <location>
        <begin position="141"/>
        <end position="360"/>
    </location>
</feature>
<feature type="transmembrane region" description="Helical" evidence="11">
    <location>
        <begin position="102"/>
        <end position="119"/>
    </location>
</feature>
<keyword evidence="7 9" id="KW-0472">Membrane</keyword>
<dbReference type="PROSITE" id="PS50922">
    <property type="entry name" value="TLC"/>
    <property type="match status" value="1"/>
</dbReference>
<keyword evidence="4 9" id="KW-0812">Transmembrane</keyword>
<evidence type="ECO:0000256" key="7">
    <source>
        <dbReference type="ARBA" id="ARBA00023136"/>
    </source>
</evidence>
<feature type="transmembrane region" description="Helical" evidence="11">
    <location>
        <begin position="43"/>
        <end position="64"/>
    </location>
</feature>
<feature type="transmembrane region" description="Helical" evidence="11">
    <location>
        <begin position="152"/>
        <end position="175"/>
    </location>
</feature>
<keyword evidence="8" id="KW-0325">Glycoprotein</keyword>
<feature type="compositionally biased region" description="Basic and acidic residues" evidence="10">
    <location>
        <begin position="376"/>
        <end position="385"/>
    </location>
</feature>
<comment type="caution">
    <text evidence="13">The sequence shown here is derived from an EMBL/GenBank/DDBJ whole genome shotgun (WGS) entry which is preliminary data.</text>
</comment>
<feature type="region of interest" description="Disordered" evidence="10">
    <location>
        <begin position="365"/>
        <end position="385"/>
    </location>
</feature>
<keyword evidence="3" id="KW-0808">Transferase</keyword>
<sequence>MPSSLIPIFSFRPLHALSPRSASPALANAWPAKQANRSAWIRWAVDPVASFKLLLFHLILYLNWEFVAPYVNLGIQNPFAGLFLLKGRVPGTASEDPRYQKSWWDLAFLAYYVVFFSFIRQSVAIRVSRPVAKYFGLKRESKIDRFGEQTYALLYFGASGICGYFVMCHLPTYWYNTNEFWLGYPHWDMRPDLKRYYLMQFSYWLQQLIVLVLGLEKPRKDYTELVAHHIVTLWLVGWSYLINLTYIGNAVYMSMDLPDAFFAFSKLLNYIQWDTAKLYAYAIFFAIWTYFRHYLNIRILWSVWYELPNIPEWTRKWSWSEGVYLVSWMRYQVFIPLLLLQFLNLFWYYLMTKILIRGLTSKPVDDIRSDDEGEGEKDTPVKKDD</sequence>
<keyword evidence="5" id="KW-0256">Endoplasmic reticulum</keyword>